<name>A0AAV5GGX5_9BASI</name>
<feature type="compositionally biased region" description="Low complexity" evidence="1">
    <location>
        <begin position="369"/>
        <end position="407"/>
    </location>
</feature>
<feature type="compositionally biased region" description="Low complexity" evidence="1">
    <location>
        <begin position="167"/>
        <end position="185"/>
    </location>
</feature>
<feature type="compositionally biased region" description="Low complexity" evidence="1">
    <location>
        <begin position="680"/>
        <end position="702"/>
    </location>
</feature>
<feature type="region of interest" description="Disordered" evidence="1">
    <location>
        <begin position="67"/>
        <end position="213"/>
    </location>
</feature>
<dbReference type="PANTHER" id="PTHR21456:SF1">
    <property type="entry name" value="C2 NT-TYPE DOMAIN-CONTAINING PROTEIN"/>
    <property type="match status" value="1"/>
</dbReference>
<feature type="compositionally biased region" description="Low complexity" evidence="1">
    <location>
        <begin position="70"/>
        <end position="80"/>
    </location>
</feature>
<dbReference type="Proteomes" id="UP001342314">
    <property type="component" value="Unassembled WGS sequence"/>
</dbReference>
<dbReference type="InterPro" id="IPR019448">
    <property type="entry name" value="NT-C2"/>
</dbReference>
<evidence type="ECO:0000313" key="3">
    <source>
        <dbReference type="EMBL" id="GJN89114.1"/>
    </source>
</evidence>
<dbReference type="AlphaFoldDB" id="A0AAV5GGX5"/>
<comment type="caution">
    <text evidence="3">The sequence shown here is derived from an EMBL/GenBank/DDBJ whole genome shotgun (WGS) entry which is preliminary data.</text>
</comment>
<organism evidence="3 4">
    <name type="scientific">Rhodotorula paludigena</name>
    <dbReference type="NCBI Taxonomy" id="86838"/>
    <lineage>
        <taxon>Eukaryota</taxon>
        <taxon>Fungi</taxon>
        <taxon>Dikarya</taxon>
        <taxon>Basidiomycota</taxon>
        <taxon>Pucciniomycotina</taxon>
        <taxon>Microbotryomycetes</taxon>
        <taxon>Sporidiobolales</taxon>
        <taxon>Sporidiobolaceae</taxon>
        <taxon>Rhodotorula</taxon>
    </lineage>
</organism>
<feature type="compositionally biased region" description="Polar residues" evidence="1">
    <location>
        <begin position="132"/>
        <end position="149"/>
    </location>
</feature>
<proteinExistence type="predicted"/>
<evidence type="ECO:0000256" key="1">
    <source>
        <dbReference type="SAM" id="MobiDB-lite"/>
    </source>
</evidence>
<feature type="compositionally biased region" description="Polar residues" evidence="1">
    <location>
        <begin position="352"/>
        <end position="364"/>
    </location>
</feature>
<feature type="compositionally biased region" description="Basic and acidic residues" evidence="1">
    <location>
        <begin position="515"/>
        <end position="524"/>
    </location>
</feature>
<protein>
    <recommendedName>
        <fullName evidence="2">C2 NT-type domain-containing protein</fullName>
    </recommendedName>
</protein>
<feature type="region of interest" description="Disordered" evidence="1">
    <location>
        <begin position="465"/>
        <end position="802"/>
    </location>
</feature>
<feature type="compositionally biased region" description="Polar residues" evidence="1">
    <location>
        <begin position="90"/>
        <end position="100"/>
    </location>
</feature>
<keyword evidence="4" id="KW-1185">Reference proteome</keyword>
<evidence type="ECO:0000259" key="2">
    <source>
        <dbReference type="PROSITE" id="PS51840"/>
    </source>
</evidence>
<feature type="compositionally biased region" description="Polar residues" evidence="1">
    <location>
        <begin position="737"/>
        <end position="746"/>
    </location>
</feature>
<sequence length="802" mass="83054">MGFADSLGFGKTATFQATVTVHELLQVPLLNAKFRVKWKFKGATHSHSSASTDDSARNAAAGFGFLHPRTALSSSTNTTASDRRSGGAGASTSRPRSTSPLGVYSSEDNDDARSPSTRSPPRSPEPRARSATQGTASGLSFTSPFSGNAETLYASPPTRSSGGGGAYYDSGHNTSPDGPEPSSSGPRRRGAGDLTSSLGASGPTAIAHRPEPKGSTVFLPLRNHTATFNREVTCPVQIPLKHVTGTSKYQLQPSPVRLAVKQEVLLEDGKREEERLGEVILDLSQFASHGYRNGVVEETRPRRYLLQGCKSNAVLRVSVKMEWIEGEKSFVAPPLRSGQLPTGSSAAKGLASTGNTPTNRSSASLAPKSASGSSNGRSKSSTSLSMQRVDSVSSRASSSSPAWSRSSHNGAETPSNGAPKKKGWHPPAGAFSSNPAPTLLSGAIGHSSGGADRSAADVIEAIFNRPPTRQPSWVGLSAAASAHSRSRTPTLDPSSANGKRGKKGSGSSAGSASGGEERLGEPFELRTASGAKSKFSCAAGKAWSIRSKHATKEKDQQPLPRGGLDEPPQLSAARYAQPEAPAEAARKHKLSLRTRDVTHTGVAAGEPKSKSYPPQPDLHVQPPTPQPPFERTLSQPPPARPAHPPPPPPVPSCRPPSVASTATSASTKPLSVRWTDHATGARSSSRSSSPPPAFAGGSSSTTPTPPSSLPSPVATEWRALRPAKSAESLGGGKRPASSLSFNSVVTPPSPPPDLPRGAGAARGGGEARRDETPTPQGTRRGKSAEGPGAKAPGGVEWGKSWS</sequence>
<dbReference type="InterPro" id="IPR039931">
    <property type="entry name" value="EEIG1/2-like"/>
</dbReference>
<dbReference type="PANTHER" id="PTHR21456">
    <property type="entry name" value="FAMILY WITH SEQUENCE SIMILARITY 102"/>
    <property type="match status" value="1"/>
</dbReference>
<accession>A0AAV5GGX5</accession>
<feature type="domain" description="C2 NT-type" evidence="2">
    <location>
        <begin position="5"/>
        <end position="323"/>
    </location>
</feature>
<feature type="region of interest" description="Disordered" evidence="1">
    <location>
        <begin position="333"/>
        <end position="453"/>
    </location>
</feature>
<reference evidence="3 4" key="1">
    <citation type="submission" date="2021-12" db="EMBL/GenBank/DDBJ databases">
        <title>High titer production of polyol ester of fatty acids by Rhodotorula paludigena BS15 towards product separation-free biomass refinery.</title>
        <authorList>
            <person name="Mano J."/>
            <person name="Ono H."/>
            <person name="Tanaka T."/>
            <person name="Naito K."/>
            <person name="Sushida H."/>
            <person name="Ike M."/>
            <person name="Tokuyasu K."/>
            <person name="Kitaoka M."/>
        </authorList>
    </citation>
    <scope>NUCLEOTIDE SEQUENCE [LARGE SCALE GENOMIC DNA]</scope>
    <source>
        <strain evidence="3 4">BS15</strain>
    </source>
</reference>
<dbReference type="Pfam" id="PF10358">
    <property type="entry name" value="NT-C2"/>
    <property type="match status" value="1"/>
</dbReference>
<dbReference type="EMBL" id="BQKY01000004">
    <property type="protein sequence ID" value="GJN89114.1"/>
    <property type="molecule type" value="Genomic_DNA"/>
</dbReference>
<feature type="compositionally biased region" description="Pro residues" evidence="1">
    <location>
        <begin position="635"/>
        <end position="654"/>
    </location>
</feature>
<dbReference type="PROSITE" id="PS51840">
    <property type="entry name" value="C2_NT"/>
    <property type="match status" value="1"/>
</dbReference>
<gene>
    <name evidence="3" type="ORF">Rhopal_002088-T1</name>
</gene>
<feature type="compositionally biased region" description="Low complexity" evidence="1">
    <location>
        <begin position="655"/>
        <end position="667"/>
    </location>
</feature>
<evidence type="ECO:0000313" key="4">
    <source>
        <dbReference type="Proteomes" id="UP001342314"/>
    </source>
</evidence>